<keyword evidence="18" id="KW-1185">Reference proteome</keyword>
<dbReference type="PANTHER" id="PTHR16631">
    <property type="entry name" value="GLUCAN 1,3-BETA-GLUCOSIDASE"/>
    <property type="match status" value="1"/>
</dbReference>
<evidence type="ECO:0000256" key="8">
    <source>
        <dbReference type="ARBA" id="ARBA00023180"/>
    </source>
</evidence>
<dbReference type="EMBL" id="JAPDMZ010000069">
    <property type="protein sequence ID" value="KAK0551974.1"/>
    <property type="molecule type" value="Genomic_DNA"/>
</dbReference>
<evidence type="ECO:0000256" key="15">
    <source>
        <dbReference type="SAM" id="MobiDB-lite"/>
    </source>
</evidence>
<keyword evidence="7 16" id="KW-0472">Membrane</keyword>
<evidence type="ECO:0000256" key="14">
    <source>
        <dbReference type="ARBA" id="ARBA00043078"/>
    </source>
</evidence>
<comment type="similarity">
    <text evidence="3">Belongs to the glycosyl hydrolase 17 family.</text>
</comment>
<evidence type="ECO:0000256" key="10">
    <source>
        <dbReference type="ARBA" id="ARBA00023316"/>
    </source>
</evidence>
<evidence type="ECO:0000256" key="16">
    <source>
        <dbReference type="SAM" id="Phobius"/>
    </source>
</evidence>
<dbReference type="GO" id="GO:0005576">
    <property type="term" value="C:extracellular region"/>
    <property type="evidence" value="ECO:0007669"/>
    <property type="project" value="TreeGrafter"/>
</dbReference>
<comment type="catalytic activity">
    <reaction evidence="1">
        <text>Hydrolysis of (1-&gt;3)-beta-D-glucosidic linkages in (1-&gt;3)-beta-D-glucans.</text>
        <dbReference type="EC" id="3.2.1.39"/>
    </reaction>
</comment>
<comment type="caution">
    <text evidence="17">The sequence shown here is derived from an EMBL/GenBank/DDBJ whole genome shotgun (WGS) entry which is preliminary data.</text>
</comment>
<feature type="compositionally biased region" description="Polar residues" evidence="15">
    <location>
        <begin position="27"/>
        <end position="41"/>
    </location>
</feature>
<comment type="function">
    <text evidence="12">Glucanases play a role in cell expansion during growth, in cell-cell fusion during mating, and in spore release during sporulation. This enzyme may be involved in beta-glucan degradation. Active on laminarin and lichenan.</text>
</comment>
<evidence type="ECO:0000313" key="18">
    <source>
        <dbReference type="Proteomes" id="UP001176517"/>
    </source>
</evidence>
<keyword evidence="6" id="KW-0378">Hydrolase</keyword>
<evidence type="ECO:0000313" key="17">
    <source>
        <dbReference type="EMBL" id="KAK0551974.1"/>
    </source>
</evidence>
<dbReference type="InterPro" id="IPR050732">
    <property type="entry name" value="Beta-glucan_modifiers"/>
</dbReference>
<evidence type="ECO:0000256" key="7">
    <source>
        <dbReference type="ARBA" id="ARBA00023136"/>
    </source>
</evidence>
<feature type="compositionally biased region" description="Low complexity" evidence="15">
    <location>
        <begin position="50"/>
        <end position="65"/>
    </location>
</feature>
<feature type="region of interest" description="Disordered" evidence="15">
    <location>
        <begin position="1"/>
        <end position="96"/>
    </location>
</feature>
<dbReference type="PANTHER" id="PTHR16631:SF17">
    <property type="entry name" value="GLUCAN ENDO-1,3-BETA-GLUCOSIDASE BTGC"/>
    <property type="match status" value="1"/>
</dbReference>
<keyword evidence="11" id="KW-0624">Polysaccharide degradation</keyword>
<feature type="transmembrane region" description="Helical" evidence="16">
    <location>
        <begin position="213"/>
        <end position="237"/>
    </location>
</feature>
<sequence length="532" mass="56706">MASPRHSVTLERTGLLPQHDYHDPYHNNKNSSDPAQSSAYPSPNPFAETSMASSSSSYAMRSNLSPEPAEYPKRSFDYMESPYGQHPHSTAYAQPAPLLDDDDLEHSAYLPGADNHDFDEPNASRYSISSITSSRDRYIARKAAERNSYLPVGSGLATGAGIGGATALASSSSSASPGIVSKLASKFGLSSRHQNEKYGGYPDPDSPRGKRNIFWIVGGICGLFFLIAVIAIGVTAAKSHHQDLGSQTLSGDNSGSGGSKKPDLGDPSKFTLDSRLKQSFYGFCYTPLNSQYPQCGASLDDVIVDIQLLSQLTTRLRLYGADCNVTQLVLEAIKQTKVNMTVFPAVWVDTNATTYARQVSEIQDAITSYGTDQIEGVTVGNEYLLNGGLESDLIQKMADMRTLLGGMGLSKTLPVGTADAGSMISANVAAGADFIEANVHAWFGQVPIDQAAGWTWDYAMTNTPSVTITSPNAPKYYISEVGWPSGANATAFETNGPSVAGISQVNELLSNYVCQANLNASANAIGTNPGYF</sequence>
<protein>
    <recommendedName>
        <fullName evidence="4">glucan endo-1,3-beta-D-glucosidase</fullName>
        <ecNumber evidence="4">3.2.1.39</ecNumber>
    </recommendedName>
    <alternativeName>
        <fullName evidence="14">Endo-1,3-beta-glucanase btgC</fullName>
    </alternativeName>
    <alternativeName>
        <fullName evidence="13">Laminarinase btgC</fullName>
    </alternativeName>
</protein>
<reference evidence="17" key="1">
    <citation type="journal article" date="2023" name="PhytoFront">
        <title>Draft Genome Resources of Seven Strains of Tilletia horrida, Causal Agent of Kernel Smut of Rice.</title>
        <authorList>
            <person name="Khanal S."/>
            <person name="Antony Babu S."/>
            <person name="Zhou X.G."/>
        </authorList>
    </citation>
    <scope>NUCLEOTIDE SEQUENCE</scope>
    <source>
        <strain evidence="17">TX6</strain>
    </source>
</reference>
<feature type="non-terminal residue" evidence="17">
    <location>
        <position position="532"/>
    </location>
</feature>
<evidence type="ECO:0000256" key="9">
    <source>
        <dbReference type="ARBA" id="ARBA00023277"/>
    </source>
</evidence>
<organism evidence="17 18">
    <name type="scientific">Tilletia horrida</name>
    <dbReference type="NCBI Taxonomy" id="155126"/>
    <lineage>
        <taxon>Eukaryota</taxon>
        <taxon>Fungi</taxon>
        <taxon>Dikarya</taxon>
        <taxon>Basidiomycota</taxon>
        <taxon>Ustilaginomycotina</taxon>
        <taxon>Exobasidiomycetes</taxon>
        <taxon>Tilletiales</taxon>
        <taxon>Tilletiaceae</taxon>
        <taxon>Tilletia</taxon>
    </lineage>
</organism>
<dbReference type="GO" id="GO:0042973">
    <property type="term" value="F:glucan endo-1,3-beta-D-glucosidase activity"/>
    <property type="evidence" value="ECO:0007669"/>
    <property type="project" value="UniProtKB-EC"/>
</dbReference>
<evidence type="ECO:0000256" key="4">
    <source>
        <dbReference type="ARBA" id="ARBA00012780"/>
    </source>
</evidence>
<keyword evidence="9" id="KW-0119">Carbohydrate metabolism</keyword>
<dbReference type="GO" id="GO:0009277">
    <property type="term" value="C:fungal-type cell wall"/>
    <property type="evidence" value="ECO:0007669"/>
    <property type="project" value="TreeGrafter"/>
</dbReference>
<gene>
    <name evidence="17" type="ORF">OC846_003058</name>
</gene>
<dbReference type="SUPFAM" id="SSF51445">
    <property type="entry name" value="(Trans)glycosidases"/>
    <property type="match status" value="1"/>
</dbReference>
<evidence type="ECO:0000256" key="5">
    <source>
        <dbReference type="ARBA" id="ARBA00022475"/>
    </source>
</evidence>
<evidence type="ECO:0000256" key="6">
    <source>
        <dbReference type="ARBA" id="ARBA00022801"/>
    </source>
</evidence>
<dbReference type="GO" id="GO:0005886">
    <property type="term" value="C:plasma membrane"/>
    <property type="evidence" value="ECO:0007669"/>
    <property type="project" value="UniProtKB-SubCell"/>
</dbReference>
<dbReference type="InterPro" id="IPR017853">
    <property type="entry name" value="GH"/>
</dbReference>
<keyword evidence="8" id="KW-0325">Glycoprotein</keyword>
<keyword evidence="16" id="KW-0812">Transmembrane</keyword>
<dbReference type="EC" id="3.2.1.39" evidence="4"/>
<proteinExistence type="inferred from homology"/>
<name>A0AAN6JRL1_9BASI</name>
<feature type="region of interest" description="Disordered" evidence="15">
    <location>
        <begin position="244"/>
        <end position="267"/>
    </location>
</feature>
<dbReference type="GO" id="GO:0000272">
    <property type="term" value="P:polysaccharide catabolic process"/>
    <property type="evidence" value="ECO:0007669"/>
    <property type="project" value="UniProtKB-KW"/>
</dbReference>
<keyword evidence="10" id="KW-0961">Cell wall biogenesis/degradation</keyword>
<evidence type="ECO:0000256" key="12">
    <source>
        <dbReference type="ARBA" id="ARBA00037649"/>
    </source>
</evidence>
<accession>A0AAN6JRL1</accession>
<evidence type="ECO:0000256" key="1">
    <source>
        <dbReference type="ARBA" id="ARBA00000382"/>
    </source>
</evidence>
<dbReference type="GO" id="GO:0009986">
    <property type="term" value="C:cell surface"/>
    <property type="evidence" value="ECO:0007669"/>
    <property type="project" value="TreeGrafter"/>
</dbReference>
<keyword evidence="5" id="KW-1003">Cell membrane</keyword>
<evidence type="ECO:0000256" key="3">
    <source>
        <dbReference type="ARBA" id="ARBA00008773"/>
    </source>
</evidence>
<evidence type="ECO:0000256" key="13">
    <source>
        <dbReference type="ARBA" id="ARBA00042373"/>
    </source>
</evidence>
<dbReference type="GO" id="GO:0071555">
    <property type="term" value="P:cell wall organization"/>
    <property type="evidence" value="ECO:0007669"/>
    <property type="project" value="UniProtKB-KW"/>
</dbReference>
<dbReference type="AlphaFoldDB" id="A0AAN6JRL1"/>
<comment type="subcellular location">
    <subcellularLocation>
        <location evidence="2">Cell membrane</location>
        <topology evidence="2">Single-pass type II membrane protein</topology>
    </subcellularLocation>
</comment>
<keyword evidence="16" id="KW-1133">Transmembrane helix</keyword>
<feature type="region of interest" description="Disordered" evidence="15">
    <location>
        <begin position="102"/>
        <end position="121"/>
    </location>
</feature>
<dbReference type="Gene3D" id="3.20.20.80">
    <property type="entry name" value="Glycosidases"/>
    <property type="match status" value="1"/>
</dbReference>
<evidence type="ECO:0000256" key="11">
    <source>
        <dbReference type="ARBA" id="ARBA00023326"/>
    </source>
</evidence>
<dbReference type="Proteomes" id="UP001176517">
    <property type="component" value="Unassembled WGS sequence"/>
</dbReference>
<evidence type="ECO:0000256" key="2">
    <source>
        <dbReference type="ARBA" id="ARBA00004401"/>
    </source>
</evidence>